<feature type="compositionally biased region" description="Basic residues" evidence="1">
    <location>
        <begin position="131"/>
        <end position="147"/>
    </location>
</feature>
<gene>
    <name evidence="2" type="ORF">TT172_LOCUS5597</name>
</gene>
<dbReference type="Proteomes" id="UP000289323">
    <property type="component" value="Unassembled WGS sequence"/>
</dbReference>
<evidence type="ECO:0000313" key="2">
    <source>
        <dbReference type="EMBL" id="SPQ23178.1"/>
    </source>
</evidence>
<dbReference type="AlphaFoldDB" id="A0A446BL28"/>
<feature type="region of interest" description="Disordered" evidence="1">
    <location>
        <begin position="40"/>
        <end position="147"/>
    </location>
</feature>
<dbReference type="PANTHER" id="PTHR42090">
    <property type="match status" value="1"/>
</dbReference>
<feature type="compositionally biased region" description="Low complexity" evidence="1">
    <location>
        <begin position="89"/>
        <end position="98"/>
    </location>
</feature>
<evidence type="ECO:0000313" key="3">
    <source>
        <dbReference type="Proteomes" id="UP000289323"/>
    </source>
</evidence>
<feature type="compositionally biased region" description="Basic and acidic residues" evidence="1">
    <location>
        <begin position="51"/>
        <end position="64"/>
    </location>
</feature>
<protein>
    <submittedName>
        <fullName evidence="2">06871995-c80f-47df-9756-fd71afd41352</fullName>
    </submittedName>
</protein>
<feature type="compositionally biased region" description="Polar residues" evidence="1">
    <location>
        <begin position="108"/>
        <end position="121"/>
    </location>
</feature>
<reference evidence="2 3" key="1">
    <citation type="submission" date="2018-04" db="EMBL/GenBank/DDBJ databases">
        <authorList>
            <person name="Huttner S."/>
            <person name="Dainat J."/>
        </authorList>
    </citation>
    <scope>NUCLEOTIDE SEQUENCE [LARGE SCALE GENOMIC DNA]</scope>
</reference>
<proteinExistence type="predicted"/>
<evidence type="ECO:0000256" key="1">
    <source>
        <dbReference type="SAM" id="MobiDB-lite"/>
    </source>
</evidence>
<accession>A0A446BL28</accession>
<name>A0A446BL28_9PEZI</name>
<sequence>MASMRTSAQTLLFRARTLRPSAPASLSSSLYRSRRYHATGGLAASDNSSNTKDRESLNPRRSEGTKSGYDDQLAEKTDAAFNPKKTDPAAAMESAAQASNGNPLDASGANQEFSKSSNPSEKSTDDSDKKTRSKGSIGKKHGKVAPM</sequence>
<dbReference type="EMBL" id="OUUZ01000010">
    <property type="protein sequence ID" value="SPQ23178.1"/>
    <property type="molecule type" value="Genomic_DNA"/>
</dbReference>
<dbReference type="PANTHER" id="PTHR42090:SF1">
    <property type="match status" value="1"/>
</dbReference>
<organism evidence="2 3">
    <name type="scientific">Thermothielavioides terrestris</name>
    <dbReference type="NCBI Taxonomy" id="2587410"/>
    <lineage>
        <taxon>Eukaryota</taxon>
        <taxon>Fungi</taxon>
        <taxon>Dikarya</taxon>
        <taxon>Ascomycota</taxon>
        <taxon>Pezizomycotina</taxon>
        <taxon>Sordariomycetes</taxon>
        <taxon>Sordariomycetidae</taxon>
        <taxon>Sordariales</taxon>
        <taxon>Chaetomiaceae</taxon>
        <taxon>Thermothielavioides</taxon>
    </lineage>
</organism>